<dbReference type="InterPro" id="IPR001841">
    <property type="entry name" value="Znf_RING"/>
</dbReference>
<dbReference type="Gene3D" id="3.30.40.10">
    <property type="entry name" value="Zinc/RING finger domain, C3HC4 (zinc finger)"/>
    <property type="match status" value="1"/>
</dbReference>
<feature type="domain" description="RING-type" evidence="2">
    <location>
        <begin position="32"/>
        <end position="95"/>
    </location>
</feature>
<dbReference type="PROSITE" id="PS50089">
    <property type="entry name" value="ZF_RING_2"/>
    <property type="match status" value="1"/>
</dbReference>
<evidence type="ECO:0000256" key="1">
    <source>
        <dbReference type="PROSITE-ProRule" id="PRU00175"/>
    </source>
</evidence>
<organism evidence="3 4">
    <name type="scientific">Lentithecium fluviatile CBS 122367</name>
    <dbReference type="NCBI Taxonomy" id="1168545"/>
    <lineage>
        <taxon>Eukaryota</taxon>
        <taxon>Fungi</taxon>
        <taxon>Dikarya</taxon>
        <taxon>Ascomycota</taxon>
        <taxon>Pezizomycotina</taxon>
        <taxon>Dothideomycetes</taxon>
        <taxon>Pleosporomycetidae</taxon>
        <taxon>Pleosporales</taxon>
        <taxon>Massarineae</taxon>
        <taxon>Lentitheciaceae</taxon>
        <taxon>Lentithecium</taxon>
    </lineage>
</organism>
<evidence type="ECO:0000313" key="3">
    <source>
        <dbReference type="EMBL" id="KAF2681203.1"/>
    </source>
</evidence>
<gene>
    <name evidence="3" type="ORF">K458DRAFT_391997</name>
</gene>
<dbReference type="EMBL" id="MU005592">
    <property type="protein sequence ID" value="KAF2681203.1"/>
    <property type="molecule type" value="Genomic_DNA"/>
</dbReference>
<dbReference type="InterPro" id="IPR013083">
    <property type="entry name" value="Znf_RING/FYVE/PHD"/>
</dbReference>
<evidence type="ECO:0000259" key="2">
    <source>
        <dbReference type="PROSITE" id="PS50089"/>
    </source>
</evidence>
<dbReference type="SUPFAM" id="SSF57850">
    <property type="entry name" value="RING/U-box"/>
    <property type="match status" value="1"/>
</dbReference>
<dbReference type="OrthoDB" id="3791947at2759"/>
<proteinExistence type="predicted"/>
<keyword evidence="1" id="KW-0863">Zinc-finger</keyword>
<keyword evidence="1" id="KW-0862">Zinc</keyword>
<dbReference type="AlphaFoldDB" id="A0A6G1ITC5"/>
<protein>
    <recommendedName>
        <fullName evidence="2">RING-type domain-containing protein</fullName>
    </recommendedName>
</protein>
<dbReference type="Proteomes" id="UP000799291">
    <property type="component" value="Unassembled WGS sequence"/>
</dbReference>
<keyword evidence="4" id="KW-1185">Reference proteome</keyword>
<reference evidence="3" key="1">
    <citation type="journal article" date="2020" name="Stud. Mycol.">
        <title>101 Dothideomycetes genomes: a test case for predicting lifestyles and emergence of pathogens.</title>
        <authorList>
            <person name="Haridas S."/>
            <person name="Albert R."/>
            <person name="Binder M."/>
            <person name="Bloem J."/>
            <person name="Labutti K."/>
            <person name="Salamov A."/>
            <person name="Andreopoulos B."/>
            <person name="Baker S."/>
            <person name="Barry K."/>
            <person name="Bills G."/>
            <person name="Bluhm B."/>
            <person name="Cannon C."/>
            <person name="Castanera R."/>
            <person name="Culley D."/>
            <person name="Daum C."/>
            <person name="Ezra D."/>
            <person name="Gonzalez J."/>
            <person name="Henrissat B."/>
            <person name="Kuo A."/>
            <person name="Liang C."/>
            <person name="Lipzen A."/>
            <person name="Lutzoni F."/>
            <person name="Magnuson J."/>
            <person name="Mondo S."/>
            <person name="Nolan M."/>
            <person name="Ohm R."/>
            <person name="Pangilinan J."/>
            <person name="Park H.-J."/>
            <person name="Ramirez L."/>
            <person name="Alfaro M."/>
            <person name="Sun H."/>
            <person name="Tritt A."/>
            <person name="Yoshinaga Y."/>
            <person name="Zwiers L.-H."/>
            <person name="Turgeon B."/>
            <person name="Goodwin S."/>
            <person name="Spatafora J."/>
            <person name="Crous P."/>
            <person name="Grigoriev I."/>
        </authorList>
    </citation>
    <scope>NUCLEOTIDE SEQUENCE</scope>
    <source>
        <strain evidence="3">CBS 122367</strain>
    </source>
</reference>
<sequence>MAYHIDGSIIQNFLTRNTRPIDIHSLPEDSECSICHNPYSPPDPAYLHPLHPDTETEYALQIVGRGACTHIFGRRCLERHIRAGQPWSHSCPLCRAEWFPPPRAGRWDAVVRVEDALNVLVRIQSDDENVMLEVESVERNLRGIREILYERRWL</sequence>
<name>A0A6G1ITC5_9PLEO</name>
<evidence type="ECO:0000313" key="4">
    <source>
        <dbReference type="Proteomes" id="UP000799291"/>
    </source>
</evidence>
<keyword evidence="1" id="KW-0479">Metal-binding</keyword>
<dbReference type="GO" id="GO:0008270">
    <property type="term" value="F:zinc ion binding"/>
    <property type="evidence" value="ECO:0007669"/>
    <property type="project" value="UniProtKB-KW"/>
</dbReference>
<accession>A0A6G1ITC5</accession>